<evidence type="ECO:0000256" key="3">
    <source>
        <dbReference type="ARBA" id="ARBA00023163"/>
    </source>
</evidence>
<evidence type="ECO:0000313" key="5">
    <source>
        <dbReference type="EMBL" id="MBO8460245.1"/>
    </source>
</evidence>
<reference evidence="5" key="2">
    <citation type="journal article" date="2021" name="PeerJ">
        <title>Extensive microbial diversity within the chicken gut microbiome revealed by metagenomics and culture.</title>
        <authorList>
            <person name="Gilroy R."/>
            <person name="Ravi A."/>
            <person name="Getino M."/>
            <person name="Pursley I."/>
            <person name="Horton D.L."/>
            <person name="Alikhan N.F."/>
            <person name="Baker D."/>
            <person name="Gharbi K."/>
            <person name="Hall N."/>
            <person name="Watson M."/>
            <person name="Adriaenssens E.M."/>
            <person name="Foster-Nyarko E."/>
            <person name="Jarju S."/>
            <person name="Secka A."/>
            <person name="Antonio M."/>
            <person name="Oren A."/>
            <person name="Chaudhuri R.R."/>
            <person name="La Ragione R."/>
            <person name="Hildebrand F."/>
            <person name="Pallen M.J."/>
        </authorList>
    </citation>
    <scope>NUCLEOTIDE SEQUENCE</scope>
    <source>
        <strain evidence="5">G3-3990</strain>
    </source>
</reference>
<sequence length="281" mass="31613">MSLNIPLLDIPIDMIAGDDVTGQLLNEYGLFPCRIKACVFALCVRGEVHTKYNLGVMHIKAGDLIVMLPDTFMQIQSVSEDALISFVGFSYNFYSKTLALRLELDFIRRLLERPIFSLPADLFAFYEHAFKTLVSACHIQSISVGADIKNSVLQLLFQSVSNITKQTLVATSDQGGREQLLYKEFMHAVLAHYRNEHGVSYYASLLGVTLPHLCSTIKHVSQKTALQIIDEAIVLDAQAQLRSTSKQIKEIALELGFENVSFFAKFFKKHTGLTPKQYREE</sequence>
<dbReference type="Pfam" id="PF12833">
    <property type="entry name" value="HTH_18"/>
    <property type="match status" value="1"/>
</dbReference>
<keyword evidence="3" id="KW-0804">Transcription</keyword>
<dbReference type="InterPro" id="IPR018060">
    <property type="entry name" value="HTH_AraC"/>
</dbReference>
<dbReference type="GO" id="GO:0003700">
    <property type="term" value="F:DNA-binding transcription factor activity"/>
    <property type="evidence" value="ECO:0007669"/>
    <property type="project" value="InterPro"/>
</dbReference>
<protein>
    <submittedName>
        <fullName evidence="5">AraC family transcriptional regulator</fullName>
    </submittedName>
</protein>
<dbReference type="AlphaFoldDB" id="A0A9D9HUH9"/>
<name>A0A9D9HUH9_9BACT</name>
<evidence type="ECO:0000256" key="2">
    <source>
        <dbReference type="ARBA" id="ARBA00023125"/>
    </source>
</evidence>
<dbReference type="InterPro" id="IPR037923">
    <property type="entry name" value="HTH-like"/>
</dbReference>
<dbReference type="InterPro" id="IPR020449">
    <property type="entry name" value="Tscrpt_reg_AraC-type_HTH"/>
</dbReference>
<dbReference type="SMART" id="SM00342">
    <property type="entry name" value="HTH_ARAC"/>
    <property type="match status" value="1"/>
</dbReference>
<proteinExistence type="predicted"/>
<gene>
    <name evidence="5" type="ORF">IAA73_07940</name>
</gene>
<dbReference type="PROSITE" id="PS01124">
    <property type="entry name" value="HTH_ARAC_FAMILY_2"/>
    <property type="match status" value="1"/>
</dbReference>
<evidence type="ECO:0000256" key="1">
    <source>
        <dbReference type="ARBA" id="ARBA00023015"/>
    </source>
</evidence>
<organism evidence="5 6">
    <name type="scientific">Candidatus Gallipaludibacter merdavium</name>
    <dbReference type="NCBI Taxonomy" id="2840839"/>
    <lineage>
        <taxon>Bacteria</taxon>
        <taxon>Pseudomonadati</taxon>
        <taxon>Bacteroidota</taxon>
        <taxon>Bacteroidia</taxon>
        <taxon>Bacteroidales</taxon>
        <taxon>Candidatus Gallipaludibacter</taxon>
    </lineage>
</organism>
<dbReference type="PRINTS" id="PR00032">
    <property type="entry name" value="HTHARAC"/>
</dbReference>
<dbReference type="PANTHER" id="PTHR43280">
    <property type="entry name" value="ARAC-FAMILY TRANSCRIPTIONAL REGULATOR"/>
    <property type="match status" value="1"/>
</dbReference>
<accession>A0A9D9HUH9</accession>
<dbReference type="Proteomes" id="UP000823641">
    <property type="component" value="Unassembled WGS sequence"/>
</dbReference>
<dbReference type="Gene3D" id="1.10.10.60">
    <property type="entry name" value="Homeodomain-like"/>
    <property type="match status" value="1"/>
</dbReference>
<dbReference type="InterPro" id="IPR009057">
    <property type="entry name" value="Homeodomain-like_sf"/>
</dbReference>
<keyword evidence="1" id="KW-0805">Transcription regulation</keyword>
<dbReference type="SUPFAM" id="SSF51215">
    <property type="entry name" value="Regulatory protein AraC"/>
    <property type="match status" value="1"/>
</dbReference>
<comment type="caution">
    <text evidence="5">The sequence shown here is derived from an EMBL/GenBank/DDBJ whole genome shotgun (WGS) entry which is preliminary data.</text>
</comment>
<reference evidence="5" key="1">
    <citation type="submission" date="2020-10" db="EMBL/GenBank/DDBJ databases">
        <authorList>
            <person name="Gilroy R."/>
        </authorList>
    </citation>
    <scope>NUCLEOTIDE SEQUENCE</scope>
    <source>
        <strain evidence="5">G3-3990</strain>
    </source>
</reference>
<keyword evidence="2" id="KW-0238">DNA-binding</keyword>
<dbReference type="GO" id="GO:0043565">
    <property type="term" value="F:sequence-specific DNA binding"/>
    <property type="evidence" value="ECO:0007669"/>
    <property type="project" value="InterPro"/>
</dbReference>
<dbReference type="EMBL" id="JADIMG010000077">
    <property type="protein sequence ID" value="MBO8460245.1"/>
    <property type="molecule type" value="Genomic_DNA"/>
</dbReference>
<evidence type="ECO:0000259" key="4">
    <source>
        <dbReference type="PROSITE" id="PS01124"/>
    </source>
</evidence>
<feature type="domain" description="HTH araC/xylS-type" evidence="4">
    <location>
        <begin position="183"/>
        <end position="281"/>
    </location>
</feature>
<evidence type="ECO:0000313" key="6">
    <source>
        <dbReference type="Proteomes" id="UP000823641"/>
    </source>
</evidence>
<dbReference type="PANTHER" id="PTHR43280:SF32">
    <property type="entry name" value="TRANSCRIPTIONAL REGULATORY PROTEIN"/>
    <property type="match status" value="1"/>
</dbReference>
<dbReference type="SUPFAM" id="SSF46689">
    <property type="entry name" value="Homeodomain-like"/>
    <property type="match status" value="1"/>
</dbReference>